<evidence type="ECO:0000256" key="8">
    <source>
        <dbReference type="ARBA" id="ARBA00023136"/>
    </source>
</evidence>
<dbReference type="PANTHER" id="PTHR12428">
    <property type="entry name" value="OXA1"/>
    <property type="match status" value="1"/>
</dbReference>
<evidence type="ECO:0000256" key="4">
    <source>
        <dbReference type="ARBA" id="ARBA00022792"/>
    </source>
</evidence>
<name>A0A1V9WZE1_9ACAR</name>
<evidence type="ECO:0000256" key="1">
    <source>
        <dbReference type="ARBA" id="ARBA00004448"/>
    </source>
</evidence>
<evidence type="ECO:0000313" key="13">
    <source>
        <dbReference type="Proteomes" id="UP000192247"/>
    </source>
</evidence>
<dbReference type="CDD" id="cd20069">
    <property type="entry name" value="5TM_Oxa1-like"/>
    <property type="match status" value="1"/>
</dbReference>
<dbReference type="FunCoup" id="A0A1V9WZE1">
    <property type="interactions" value="1292"/>
</dbReference>
<dbReference type="AlphaFoldDB" id="A0A1V9WZE1"/>
<keyword evidence="7" id="KW-0496">Mitochondrion</keyword>
<organism evidence="12 13">
    <name type="scientific">Tropilaelaps mercedesae</name>
    <dbReference type="NCBI Taxonomy" id="418985"/>
    <lineage>
        <taxon>Eukaryota</taxon>
        <taxon>Metazoa</taxon>
        <taxon>Ecdysozoa</taxon>
        <taxon>Arthropoda</taxon>
        <taxon>Chelicerata</taxon>
        <taxon>Arachnida</taxon>
        <taxon>Acari</taxon>
        <taxon>Parasitiformes</taxon>
        <taxon>Mesostigmata</taxon>
        <taxon>Gamasina</taxon>
        <taxon>Dermanyssoidea</taxon>
        <taxon>Laelapidae</taxon>
        <taxon>Tropilaelaps</taxon>
    </lineage>
</organism>
<evidence type="ECO:0000313" key="12">
    <source>
        <dbReference type="EMBL" id="OQR66619.1"/>
    </source>
</evidence>
<evidence type="ECO:0000256" key="7">
    <source>
        <dbReference type="ARBA" id="ARBA00023128"/>
    </source>
</evidence>
<dbReference type="Proteomes" id="UP000192247">
    <property type="component" value="Unassembled WGS sequence"/>
</dbReference>
<comment type="similarity">
    <text evidence="2 9">Belongs to the OXA1/ALB3/YidC family.</text>
</comment>
<accession>A0A1V9WZE1</accession>
<dbReference type="GO" id="GO:0032977">
    <property type="term" value="F:membrane insertase activity"/>
    <property type="evidence" value="ECO:0007669"/>
    <property type="project" value="InterPro"/>
</dbReference>
<feature type="domain" description="Membrane insertase YidC/Oxa/ALB C-terminal" evidence="11">
    <location>
        <begin position="184"/>
        <end position="378"/>
    </location>
</feature>
<comment type="caution">
    <text evidence="12">The sequence shown here is derived from an EMBL/GenBank/DDBJ whole genome shotgun (WGS) entry which is preliminary data.</text>
</comment>
<dbReference type="Pfam" id="PF02096">
    <property type="entry name" value="60KD_IMP"/>
    <property type="match status" value="1"/>
</dbReference>
<evidence type="ECO:0000256" key="5">
    <source>
        <dbReference type="ARBA" id="ARBA00022946"/>
    </source>
</evidence>
<dbReference type="InterPro" id="IPR001708">
    <property type="entry name" value="YidC/ALB3/OXA1/COX18"/>
</dbReference>
<protein>
    <submittedName>
        <fullName evidence="12">Cytochrome oxidase biogenesis protein (Oxa1 mitochondrial)-like</fullName>
    </submittedName>
</protein>
<keyword evidence="3 9" id="KW-0812">Transmembrane</keyword>
<evidence type="ECO:0000256" key="10">
    <source>
        <dbReference type="SAM" id="Phobius"/>
    </source>
</evidence>
<proteinExistence type="inferred from homology"/>
<keyword evidence="6 10" id="KW-1133">Transmembrane helix</keyword>
<dbReference type="STRING" id="418985.A0A1V9WZE1"/>
<feature type="transmembrane region" description="Helical" evidence="10">
    <location>
        <begin position="182"/>
        <end position="203"/>
    </location>
</feature>
<evidence type="ECO:0000256" key="2">
    <source>
        <dbReference type="ARBA" id="ARBA00009877"/>
    </source>
</evidence>
<keyword evidence="4" id="KW-0999">Mitochondrion inner membrane</keyword>
<evidence type="ECO:0000259" key="11">
    <source>
        <dbReference type="Pfam" id="PF02096"/>
    </source>
</evidence>
<evidence type="ECO:0000256" key="6">
    <source>
        <dbReference type="ARBA" id="ARBA00022989"/>
    </source>
</evidence>
<evidence type="ECO:0000256" key="3">
    <source>
        <dbReference type="ARBA" id="ARBA00022692"/>
    </source>
</evidence>
<reference evidence="12 13" key="1">
    <citation type="journal article" date="2017" name="Gigascience">
        <title>Draft genome of the honey bee ectoparasitic mite, Tropilaelaps mercedesae, is shaped by the parasitic life history.</title>
        <authorList>
            <person name="Dong X."/>
            <person name="Armstrong S.D."/>
            <person name="Xia D."/>
            <person name="Makepeace B.L."/>
            <person name="Darby A.C."/>
            <person name="Kadowaki T."/>
        </authorList>
    </citation>
    <scope>NUCLEOTIDE SEQUENCE [LARGE SCALE GENOMIC DNA]</scope>
    <source>
        <strain evidence="12">Wuxi-XJTLU</strain>
    </source>
</reference>
<evidence type="ECO:0000256" key="9">
    <source>
        <dbReference type="RuleBase" id="RU003945"/>
    </source>
</evidence>
<dbReference type="PANTHER" id="PTHR12428:SF66">
    <property type="entry name" value="MITOCHONDRIAL INNER MEMBRANE PROTEIN OXA1L"/>
    <property type="match status" value="1"/>
</dbReference>
<feature type="transmembrane region" description="Helical" evidence="10">
    <location>
        <begin position="260"/>
        <end position="278"/>
    </location>
</feature>
<gene>
    <name evidence="12" type="ORF">BIW11_14030</name>
</gene>
<keyword evidence="13" id="KW-1185">Reference proteome</keyword>
<dbReference type="EMBL" id="MNPL01031699">
    <property type="protein sequence ID" value="OQR66619.1"/>
    <property type="molecule type" value="Genomic_DNA"/>
</dbReference>
<feature type="transmembrane region" description="Helical" evidence="10">
    <location>
        <begin position="339"/>
        <end position="365"/>
    </location>
</feature>
<keyword evidence="8 10" id="KW-0472">Membrane</keyword>
<dbReference type="GO" id="GO:0032979">
    <property type="term" value="P:protein insertion into mitochondrial inner membrane from matrix"/>
    <property type="evidence" value="ECO:0007669"/>
    <property type="project" value="TreeGrafter"/>
</dbReference>
<feature type="transmembrane region" description="Helical" evidence="10">
    <location>
        <begin position="306"/>
        <end position="327"/>
    </location>
</feature>
<dbReference type="InParanoid" id="A0A1V9WZE1"/>
<comment type="subcellular location">
    <subcellularLocation>
        <location evidence="9">Membrane</location>
        <topology evidence="9">Multi-pass membrane protein</topology>
    </subcellularLocation>
    <subcellularLocation>
        <location evidence="1">Mitochondrion inner membrane</location>
        <topology evidence="1">Multi-pass membrane protein</topology>
    </subcellularLocation>
</comment>
<dbReference type="NCBIfam" id="TIGR03592">
    <property type="entry name" value="yidC_oxa1_cterm"/>
    <property type="match status" value="1"/>
</dbReference>
<dbReference type="GO" id="GO:0005743">
    <property type="term" value="C:mitochondrial inner membrane"/>
    <property type="evidence" value="ECO:0007669"/>
    <property type="project" value="UniProtKB-SubCell"/>
</dbReference>
<dbReference type="OrthoDB" id="2148490at2759"/>
<keyword evidence="5" id="KW-0809">Transit peptide</keyword>
<sequence length="464" mass="50448">MLLNVCRVAARRSVAVSARSALVRVPPRSLRSFTTTPRRFEAASSSVVNNGAVFTTAPTTSATSAVPPEVAASDWVASNSLFDGPYLPHNNQTFSDYLGGHVDIDQLLQQSPDAASSVTASTSAAPGVSAEELELSQLADGLSSDLITAAGGTPTLADLGLGGWTPWGILQSVLCGVESWGLPWWATIVATTLTFRVVLFPVAMRIQKYGIQMNNVLPEMQKIQAEIERAREEGSHMDHMRASTDLAMFMSEKKLNPMKAMMAPLIQAPIFISFFFALKGMADLPLDSMKAGGLAWFTDLTTPDPLYALPVFTSVTLFATFMLGAEGSARLSNMKMSKYLIGALPFVMLPFTINFPSAVVCYWSTSNIFSLCQVAFIKIPAVRKYFDLPESIRHDPNSLVLSRKGFVEGVKDAVNSRKRRNRIQQLDRDSELAFKKAGIGPVVKTYSYDPTKVTPKVASTQVKK</sequence>
<dbReference type="InterPro" id="IPR028055">
    <property type="entry name" value="YidC/Oxa/ALB_C"/>
</dbReference>